<evidence type="ECO:0000256" key="3">
    <source>
        <dbReference type="ARBA" id="ARBA00022989"/>
    </source>
</evidence>
<evidence type="ECO:0000256" key="5">
    <source>
        <dbReference type="SAM" id="Phobius"/>
    </source>
</evidence>
<evidence type="ECO:0000256" key="4">
    <source>
        <dbReference type="ARBA" id="ARBA00023136"/>
    </source>
</evidence>
<reference evidence="8 9" key="2">
    <citation type="submission" date="2016-08" db="EMBL/GenBank/DDBJ databases">
        <title>Pervasive Adenine N6-methylation of Active Genes in Fungi.</title>
        <authorList>
            <consortium name="DOE Joint Genome Institute"/>
            <person name="Mondo S.J."/>
            <person name="Dannebaum R.O."/>
            <person name="Kuo R.C."/>
            <person name="Labutti K."/>
            <person name="Haridas S."/>
            <person name="Kuo A."/>
            <person name="Salamov A."/>
            <person name="Ahrendt S.R."/>
            <person name="Lipzen A."/>
            <person name="Sullivan W."/>
            <person name="Andreopoulos W.B."/>
            <person name="Clum A."/>
            <person name="Lindquist E."/>
            <person name="Daum C."/>
            <person name="Ramamoorthy G.K."/>
            <person name="Gryganskyi A."/>
            <person name="Culley D."/>
            <person name="Magnuson J.K."/>
            <person name="James T.Y."/>
            <person name="O'Malley M.A."/>
            <person name="Stajich J.E."/>
            <person name="Spatafora J.W."/>
            <person name="Visel A."/>
            <person name="Grigoriev I.V."/>
        </authorList>
    </citation>
    <scope>NUCLEOTIDE SEQUENCE [LARGE SCALE GENOMIC DNA]</scope>
    <source>
        <strain evidence="8 9">S4</strain>
    </source>
</reference>
<dbReference type="EMBL" id="MCFG01000094">
    <property type="protein sequence ID" value="ORX82459.1"/>
    <property type="molecule type" value="Genomic_DNA"/>
</dbReference>
<keyword evidence="6" id="KW-0732">Signal</keyword>
<comment type="caution">
    <text evidence="8">The sequence shown here is derived from an EMBL/GenBank/DDBJ whole genome shotgun (WGS) entry which is preliminary data.</text>
</comment>
<accession>A0A1Y1X9Q9</accession>
<feature type="domain" description="G-protein coupled receptors family 3 profile" evidence="7">
    <location>
        <begin position="452"/>
        <end position="688"/>
    </location>
</feature>
<evidence type="ECO:0000256" key="2">
    <source>
        <dbReference type="ARBA" id="ARBA00022692"/>
    </source>
</evidence>
<proteinExistence type="predicted"/>
<feature type="transmembrane region" description="Helical" evidence="5">
    <location>
        <begin position="460"/>
        <end position="480"/>
    </location>
</feature>
<keyword evidence="3 5" id="KW-1133">Transmembrane helix</keyword>
<reference evidence="8 9" key="1">
    <citation type="submission" date="2016-08" db="EMBL/GenBank/DDBJ databases">
        <title>A Parts List for Fungal Cellulosomes Revealed by Comparative Genomics.</title>
        <authorList>
            <consortium name="DOE Joint Genome Institute"/>
            <person name="Haitjema C.H."/>
            <person name="Gilmore S.P."/>
            <person name="Henske J.K."/>
            <person name="Solomon K.V."/>
            <person name="De Groot R."/>
            <person name="Kuo A."/>
            <person name="Mondo S.J."/>
            <person name="Salamov A.A."/>
            <person name="Labutti K."/>
            <person name="Zhao Z."/>
            <person name="Chiniquy J."/>
            <person name="Barry K."/>
            <person name="Brewer H.M."/>
            <person name="Purvine S.O."/>
            <person name="Wright A.T."/>
            <person name="Boxma B."/>
            <person name="Van Alen T."/>
            <person name="Hackstein J.H."/>
            <person name="Baker S.E."/>
            <person name="Grigoriev I.V."/>
            <person name="O'Malley M.A."/>
        </authorList>
    </citation>
    <scope>NUCLEOTIDE SEQUENCE [LARGE SCALE GENOMIC DNA]</scope>
    <source>
        <strain evidence="8 9">S4</strain>
    </source>
</reference>
<dbReference type="GO" id="GO:0016020">
    <property type="term" value="C:membrane"/>
    <property type="evidence" value="ECO:0007669"/>
    <property type="project" value="UniProtKB-SubCell"/>
</dbReference>
<evidence type="ECO:0000256" key="1">
    <source>
        <dbReference type="ARBA" id="ARBA00004141"/>
    </source>
</evidence>
<feature type="transmembrane region" description="Helical" evidence="5">
    <location>
        <begin position="646"/>
        <end position="666"/>
    </location>
</feature>
<keyword evidence="4 5" id="KW-0472">Membrane</keyword>
<dbReference type="Proteomes" id="UP000193944">
    <property type="component" value="Unassembled WGS sequence"/>
</dbReference>
<dbReference type="Gene3D" id="3.40.190.10">
    <property type="entry name" value="Periplasmic binding protein-like II"/>
    <property type="match status" value="1"/>
</dbReference>
<name>A0A1Y1X9Q9_9FUNG</name>
<evidence type="ECO:0000313" key="9">
    <source>
        <dbReference type="Proteomes" id="UP000193944"/>
    </source>
</evidence>
<feature type="transmembrane region" description="Helical" evidence="5">
    <location>
        <begin position="563"/>
        <end position="585"/>
    </location>
</feature>
<dbReference type="Pfam" id="PF00003">
    <property type="entry name" value="7tm_3"/>
    <property type="match status" value="1"/>
</dbReference>
<keyword evidence="2 5" id="KW-0812">Transmembrane</keyword>
<sequence length="743" mass="87640">MKYFFKVIYIIIVNILIFLSKNINAQGTTINILLDKPDNITEGYSEDTNISFTFISNIPNITETTKINKYDNYIEYVIQELNNSTYDMMILDEKVLFSDIAHIESSYVENNLKLRKSYQYYLDITDYINNDELYFHDPSILEKGYVNDHLYGLPFSSDFDLYYYNNNDNDDNDDNSTNIVLDNINWNDFAKMRTKANTNNIKNLLGLSLDDDEELLQFFAEYMVNSYNILPEKYENNFEMFYNKNSKEIFNNFKNFISNSSTLNSISVLNITQAEAYNSFINDETDLFKGKASQYSSIIRTNQINNDKTLLTFLPPGNTSVKSKKFLVINRNSKIDSEKLVEIALTLTSKDMQLFRAENFGDIPTYDFNQRESDEYINYYCNFQQELCTFLTTMKAIDIKDFFKGQYNSPYMEIQLLLPKNLRSFLNGNEEYERLSIIFDNIKNLIMDQWNYREIFRITIYIPMAIFIIIAIVVMILIYSNKNHPYLKPYSPLLSLLIIFGFVLRILSPLVLIRNNSVFNCHVFHIYDTIQTDLVVFPMFAITYRIYKIYSVSNSHSLNNKHLFYSIMITIGMMVCFSLFISLYFKSYVVSSGNIETYRHPICKYDDNFDYSIFERWINRFVFFGMVIMIFKSLNISKSYGQFSFVYVLIMNFLIEHTEDFLLSILPSNKSITYYIMIFLVSMFMYALCIYLLIGKKLYYVFKSSSKETGINQSFSVEFLNDKNFIQYKGENDKRSKVIIFNT</sequence>
<evidence type="ECO:0000313" key="8">
    <source>
        <dbReference type="EMBL" id="ORX82459.1"/>
    </source>
</evidence>
<feature type="transmembrane region" description="Helical" evidence="5">
    <location>
        <begin position="672"/>
        <end position="694"/>
    </location>
</feature>
<dbReference type="SUPFAM" id="SSF53850">
    <property type="entry name" value="Periplasmic binding protein-like II"/>
    <property type="match status" value="1"/>
</dbReference>
<dbReference type="AlphaFoldDB" id="A0A1Y1X9Q9"/>
<organism evidence="8 9">
    <name type="scientific">Anaeromyces robustus</name>
    <dbReference type="NCBI Taxonomy" id="1754192"/>
    <lineage>
        <taxon>Eukaryota</taxon>
        <taxon>Fungi</taxon>
        <taxon>Fungi incertae sedis</taxon>
        <taxon>Chytridiomycota</taxon>
        <taxon>Chytridiomycota incertae sedis</taxon>
        <taxon>Neocallimastigomycetes</taxon>
        <taxon>Neocallimastigales</taxon>
        <taxon>Neocallimastigaceae</taxon>
        <taxon>Anaeromyces</taxon>
    </lineage>
</organism>
<keyword evidence="9" id="KW-1185">Reference proteome</keyword>
<feature type="chain" id="PRO_5012440580" description="G-protein coupled receptors family 3 profile domain-containing protein" evidence="6">
    <location>
        <begin position="26"/>
        <end position="743"/>
    </location>
</feature>
<comment type="subcellular location">
    <subcellularLocation>
        <location evidence="1">Membrane</location>
        <topology evidence="1">Multi-pass membrane protein</topology>
    </subcellularLocation>
</comment>
<dbReference type="InterPro" id="IPR017978">
    <property type="entry name" value="GPCR_3_C"/>
</dbReference>
<evidence type="ECO:0000256" key="6">
    <source>
        <dbReference type="SAM" id="SignalP"/>
    </source>
</evidence>
<evidence type="ECO:0000259" key="7">
    <source>
        <dbReference type="Pfam" id="PF00003"/>
    </source>
</evidence>
<protein>
    <recommendedName>
        <fullName evidence="7">G-protein coupled receptors family 3 profile domain-containing protein</fullName>
    </recommendedName>
</protein>
<feature type="transmembrane region" description="Helical" evidence="5">
    <location>
        <begin position="524"/>
        <end position="542"/>
    </location>
</feature>
<dbReference type="OrthoDB" id="2159603at2759"/>
<feature type="transmembrane region" description="Helical" evidence="5">
    <location>
        <begin position="492"/>
        <end position="512"/>
    </location>
</feature>
<feature type="transmembrane region" description="Helical" evidence="5">
    <location>
        <begin position="617"/>
        <end position="634"/>
    </location>
</feature>
<gene>
    <name evidence="8" type="ORF">BCR32DRAFT_309252</name>
</gene>
<dbReference type="GO" id="GO:0004930">
    <property type="term" value="F:G protein-coupled receptor activity"/>
    <property type="evidence" value="ECO:0007669"/>
    <property type="project" value="InterPro"/>
</dbReference>
<feature type="signal peptide" evidence="6">
    <location>
        <begin position="1"/>
        <end position="25"/>
    </location>
</feature>